<sequence>MAARGDSAVDDDPFYLTPDMRTGSGWRGLCSMRTNIYGFTNSTGGVYTGGDNGVNTVGDADINGQGFRSSPFHSPPSRQRPRRGITDPGFIWSAGFNPQGARVPRRHYKGFYTQCNNSSYYESFGCSL</sequence>
<dbReference type="Proteomes" id="UP001287356">
    <property type="component" value="Unassembled WGS sequence"/>
</dbReference>
<feature type="region of interest" description="Disordered" evidence="1">
    <location>
        <begin position="64"/>
        <end position="89"/>
    </location>
</feature>
<name>A0AAE0KD38_9PEZI</name>
<evidence type="ECO:0000313" key="2">
    <source>
        <dbReference type="EMBL" id="KAK3373987.1"/>
    </source>
</evidence>
<dbReference type="AlphaFoldDB" id="A0AAE0KD38"/>
<reference evidence="2" key="1">
    <citation type="journal article" date="2023" name="Mol. Phylogenet. Evol.">
        <title>Genome-scale phylogeny and comparative genomics of the fungal order Sordariales.</title>
        <authorList>
            <person name="Hensen N."/>
            <person name="Bonometti L."/>
            <person name="Westerberg I."/>
            <person name="Brannstrom I.O."/>
            <person name="Guillou S."/>
            <person name="Cros-Aarteil S."/>
            <person name="Calhoun S."/>
            <person name="Haridas S."/>
            <person name="Kuo A."/>
            <person name="Mondo S."/>
            <person name="Pangilinan J."/>
            <person name="Riley R."/>
            <person name="LaButti K."/>
            <person name="Andreopoulos B."/>
            <person name="Lipzen A."/>
            <person name="Chen C."/>
            <person name="Yan M."/>
            <person name="Daum C."/>
            <person name="Ng V."/>
            <person name="Clum A."/>
            <person name="Steindorff A."/>
            <person name="Ohm R.A."/>
            <person name="Martin F."/>
            <person name="Silar P."/>
            <person name="Natvig D.O."/>
            <person name="Lalanne C."/>
            <person name="Gautier V."/>
            <person name="Ament-Velasquez S.L."/>
            <person name="Kruys A."/>
            <person name="Hutchinson M.I."/>
            <person name="Powell A.J."/>
            <person name="Barry K."/>
            <person name="Miller A.N."/>
            <person name="Grigoriev I.V."/>
            <person name="Debuchy R."/>
            <person name="Gladieux P."/>
            <person name="Hiltunen Thoren M."/>
            <person name="Johannesson H."/>
        </authorList>
    </citation>
    <scope>NUCLEOTIDE SEQUENCE</scope>
    <source>
        <strain evidence="2">CBS 958.72</strain>
    </source>
</reference>
<accession>A0AAE0KD38</accession>
<dbReference type="EMBL" id="JAULSN010000004">
    <property type="protein sequence ID" value="KAK3373987.1"/>
    <property type="molecule type" value="Genomic_DNA"/>
</dbReference>
<proteinExistence type="predicted"/>
<organism evidence="2 3">
    <name type="scientific">Lasiosphaeria ovina</name>
    <dbReference type="NCBI Taxonomy" id="92902"/>
    <lineage>
        <taxon>Eukaryota</taxon>
        <taxon>Fungi</taxon>
        <taxon>Dikarya</taxon>
        <taxon>Ascomycota</taxon>
        <taxon>Pezizomycotina</taxon>
        <taxon>Sordariomycetes</taxon>
        <taxon>Sordariomycetidae</taxon>
        <taxon>Sordariales</taxon>
        <taxon>Lasiosphaeriaceae</taxon>
        <taxon>Lasiosphaeria</taxon>
    </lineage>
</organism>
<comment type="caution">
    <text evidence="2">The sequence shown here is derived from an EMBL/GenBank/DDBJ whole genome shotgun (WGS) entry which is preliminary data.</text>
</comment>
<gene>
    <name evidence="2" type="ORF">B0T24DRAFT_594112</name>
</gene>
<reference evidence="2" key="2">
    <citation type="submission" date="2023-06" db="EMBL/GenBank/DDBJ databases">
        <authorList>
            <consortium name="Lawrence Berkeley National Laboratory"/>
            <person name="Haridas S."/>
            <person name="Hensen N."/>
            <person name="Bonometti L."/>
            <person name="Westerberg I."/>
            <person name="Brannstrom I.O."/>
            <person name="Guillou S."/>
            <person name="Cros-Aarteil S."/>
            <person name="Calhoun S."/>
            <person name="Kuo A."/>
            <person name="Mondo S."/>
            <person name="Pangilinan J."/>
            <person name="Riley R."/>
            <person name="Labutti K."/>
            <person name="Andreopoulos B."/>
            <person name="Lipzen A."/>
            <person name="Chen C."/>
            <person name="Yanf M."/>
            <person name="Daum C."/>
            <person name="Ng V."/>
            <person name="Clum A."/>
            <person name="Steindorff A."/>
            <person name="Ohm R."/>
            <person name="Martin F."/>
            <person name="Silar P."/>
            <person name="Natvig D."/>
            <person name="Lalanne C."/>
            <person name="Gautier V."/>
            <person name="Ament-Velasquez S.L."/>
            <person name="Kruys A."/>
            <person name="Hutchinson M.I."/>
            <person name="Powell A.J."/>
            <person name="Barry K."/>
            <person name="Miller A.N."/>
            <person name="Grigoriev I.V."/>
            <person name="Debuchy R."/>
            <person name="Gladieux P."/>
            <person name="Thoren M.H."/>
            <person name="Johannesson H."/>
        </authorList>
    </citation>
    <scope>NUCLEOTIDE SEQUENCE</scope>
    <source>
        <strain evidence="2">CBS 958.72</strain>
    </source>
</reference>
<evidence type="ECO:0000256" key="1">
    <source>
        <dbReference type="SAM" id="MobiDB-lite"/>
    </source>
</evidence>
<keyword evidence="3" id="KW-1185">Reference proteome</keyword>
<protein>
    <submittedName>
        <fullName evidence="2">Uncharacterized protein</fullName>
    </submittedName>
</protein>
<feature type="compositionally biased region" description="Low complexity" evidence="1">
    <location>
        <begin position="68"/>
        <end position="77"/>
    </location>
</feature>
<evidence type="ECO:0000313" key="3">
    <source>
        <dbReference type="Proteomes" id="UP001287356"/>
    </source>
</evidence>